<feature type="region of interest" description="Disordered" evidence="1">
    <location>
        <begin position="245"/>
        <end position="266"/>
    </location>
</feature>
<evidence type="ECO:0000259" key="2">
    <source>
        <dbReference type="Pfam" id="PF04717"/>
    </source>
</evidence>
<dbReference type="Gene3D" id="2.40.50.230">
    <property type="entry name" value="Gp5 N-terminal domain"/>
    <property type="match status" value="1"/>
</dbReference>
<sequence>MPDLQPYYPSSDTLLNLEFLINGVNTGLDVLLKEATIQFELNRIPLAKFTFVDAANHVEEEEELPINSLTRNAGDPPIAIEVKVNFEGTSETIFKGIIKSLDKRIEGDQITAKVECKDIALQLTQSSSEEENNNQTFGDKLTLFTRDLTVSDNLTNQPWSEEQITHNTSTTPWDYLIGFLDSIGMMVALRNTEFTGIDILDTNHEPSYKAENGINVFTFNGRIDPERRRSSVTIERWDIESQSVSRVSSEQNADDNPHTVRVSQTSLQESTLEKIANATLERSNIAAIQGRVTTFGNLSAKLGDYITFNKVNNDIDDIPLLISQEVHSFENGCWKTEYTFGLENERSFTESTSPGVNNTQAQIGQSNTLNGLQIGVVTQIEEDPNNQFRIKVRIPILSENGEGIWARLATLNASNETGSFFIPDVDDEVVVGCIGNNPDTPVVLGCLYSSNKPTPFPIDANNYKKGFVTKEGTRIVIDGETKSIEISTNDGNKVLISDDQKGITLEDANSNKVILNDQGITIESCKDLNIKANGNIKVEGIQTGIEASSQLELKGSIINLN</sequence>
<reference evidence="3 4" key="1">
    <citation type="submission" date="2024-06" db="EMBL/GenBank/DDBJ databases">
        <authorList>
            <person name="Kaempfer P."/>
            <person name="Viver T."/>
        </authorList>
    </citation>
    <scope>NUCLEOTIDE SEQUENCE [LARGE SCALE GENOMIC DNA]</scope>
    <source>
        <strain evidence="3 4">ST-75</strain>
    </source>
</reference>
<organism evidence="3 4">
    <name type="scientific">Flavobacterium rhizophilum</name>
    <dbReference type="NCBI Taxonomy" id="3163296"/>
    <lineage>
        <taxon>Bacteria</taxon>
        <taxon>Pseudomonadati</taxon>
        <taxon>Bacteroidota</taxon>
        <taxon>Flavobacteriia</taxon>
        <taxon>Flavobacteriales</taxon>
        <taxon>Flavobacteriaceae</taxon>
        <taxon>Flavobacterium</taxon>
    </lineage>
</organism>
<evidence type="ECO:0000256" key="1">
    <source>
        <dbReference type="SAM" id="MobiDB-lite"/>
    </source>
</evidence>
<gene>
    <name evidence="3" type="ORF">ABS768_07445</name>
</gene>
<dbReference type="EMBL" id="JBELQB010000005">
    <property type="protein sequence ID" value="MFL9837325.1"/>
    <property type="molecule type" value="Genomic_DNA"/>
</dbReference>
<feature type="domain" description="Gp5/Type VI secretion system Vgr protein OB-fold" evidence="2">
    <location>
        <begin position="373"/>
        <end position="448"/>
    </location>
</feature>
<evidence type="ECO:0000313" key="4">
    <source>
        <dbReference type="Proteomes" id="UP001629059"/>
    </source>
</evidence>
<dbReference type="RefSeq" id="WP_408074336.1">
    <property type="nucleotide sequence ID" value="NZ_JBELQB010000005.1"/>
</dbReference>
<dbReference type="Proteomes" id="UP001629059">
    <property type="component" value="Unassembled WGS sequence"/>
</dbReference>
<name>A0ABW8YBL8_9FLAO</name>
<comment type="caution">
    <text evidence="3">The sequence shown here is derived from an EMBL/GenBank/DDBJ whole genome shotgun (WGS) entry which is preliminary data.</text>
</comment>
<dbReference type="InterPro" id="IPR006531">
    <property type="entry name" value="Gp5/Vgr_OB"/>
</dbReference>
<accession>A0ABW8YBL8</accession>
<proteinExistence type="predicted"/>
<keyword evidence="4" id="KW-1185">Reference proteome</keyword>
<protein>
    <submittedName>
        <fullName evidence="3">Phage baseplate assembly protein V</fullName>
    </submittedName>
</protein>
<dbReference type="Pfam" id="PF04717">
    <property type="entry name" value="Phage_base_V"/>
    <property type="match status" value="1"/>
</dbReference>
<dbReference type="SUPFAM" id="SSF69255">
    <property type="entry name" value="gp5 N-terminal domain-like"/>
    <property type="match status" value="1"/>
</dbReference>
<evidence type="ECO:0000313" key="3">
    <source>
        <dbReference type="EMBL" id="MFL9837325.1"/>
    </source>
</evidence>
<dbReference type="SUPFAM" id="SSF69279">
    <property type="entry name" value="Phage tail proteins"/>
    <property type="match status" value="1"/>
</dbReference>
<dbReference type="InterPro" id="IPR037026">
    <property type="entry name" value="Vgr_OB-fold_dom_sf"/>
</dbReference>